<comment type="caution">
    <text evidence="1">The sequence shown here is derived from an EMBL/GenBank/DDBJ whole genome shotgun (WGS) entry which is preliminary data.</text>
</comment>
<evidence type="ECO:0000313" key="1">
    <source>
        <dbReference type="EMBL" id="MFF3228859.1"/>
    </source>
</evidence>
<evidence type="ECO:0000313" key="2">
    <source>
        <dbReference type="Proteomes" id="UP001601948"/>
    </source>
</evidence>
<sequence length="120" mass="13121">MFDEWPEEFSPSLRRVVEPPMPVVVDLGQAVPTQIATFGAGKSVPLRVSSGGLRLTGNVPGLLHAWARAWNGVWLGLVEFTASTGNGRGQLVVRQWCLQNSLSPAGTVRQGDYRHARRSR</sequence>
<reference evidence="1 2" key="1">
    <citation type="submission" date="2024-10" db="EMBL/GenBank/DDBJ databases">
        <title>The Natural Products Discovery Center: Release of the First 8490 Sequenced Strains for Exploring Actinobacteria Biosynthetic Diversity.</title>
        <authorList>
            <person name="Kalkreuter E."/>
            <person name="Kautsar S.A."/>
            <person name="Yang D."/>
            <person name="Bader C.D."/>
            <person name="Teijaro C.N."/>
            <person name="Fluegel L."/>
            <person name="Davis C.M."/>
            <person name="Simpson J.R."/>
            <person name="Lauterbach L."/>
            <person name="Steele A.D."/>
            <person name="Gui C."/>
            <person name="Meng S."/>
            <person name="Li G."/>
            <person name="Viehrig K."/>
            <person name="Ye F."/>
            <person name="Su P."/>
            <person name="Kiefer A.F."/>
            <person name="Nichols A."/>
            <person name="Cepeda A.J."/>
            <person name="Yan W."/>
            <person name="Fan B."/>
            <person name="Jiang Y."/>
            <person name="Adhikari A."/>
            <person name="Zheng C.-J."/>
            <person name="Schuster L."/>
            <person name="Cowan T.M."/>
            <person name="Smanski M.J."/>
            <person name="Chevrette M.G."/>
            <person name="De Carvalho L.P.S."/>
            <person name="Shen B."/>
        </authorList>
    </citation>
    <scope>NUCLEOTIDE SEQUENCE [LARGE SCALE GENOMIC DNA]</scope>
    <source>
        <strain evidence="1 2">NPDC003040</strain>
    </source>
</reference>
<evidence type="ECO:0008006" key="3">
    <source>
        <dbReference type="Google" id="ProtNLM"/>
    </source>
</evidence>
<dbReference type="Proteomes" id="UP001601948">
    <property type="component" value="Unassembled WGS sequence"/>
</dbReference>
<organism evidence="1 2">
    <name type="scientific">Nocardia suismassiliense</name>
    <dbReference type="NCBI Taxonomy" id="2077092"/>
    <lineage>
        <taxon>Bacteria</taxon>
        <taxon>Bacillati</taxon>
        <taxon>Actinomycetota</taxon>
        <taxon>Actinomycetes</taxon>
        <taxon>Mycobacteriales</taxon>
        <taxon>Nocardiaceae</taxon>
        <taxon>Nocardia</taxon>
    </lineage>
</organism>
<protein>
    <recommendedName>
        <fullName evidence="3">PilZ domain-containing protein</fullName>
    </recommendedName>
</protein>
<proteinExistence type="predicted"/>
<gene>
    <name evidence="1" type="ORF">ACFYV7_39125</name>
</gene>
<dbReference type="RefSeq" id="WP_387725992.1">
    <property type="nucleotide sequence ID" value="NZ_JBIAPI010000016.1"/>
</dbReference>
<keyword evidence="2" id="KW-1185">Reference proteome</keyword>
<dbReference type="EMBL" id="JBIAPI010000016">
    <property type="protein sequence ID" value="MFF3228859.1"/>
    <property type="molecule type" value="Genomic_DNA"/>
</dbReference>
<accession>A0ABW6R701</accession>
<name>A0ABW6R701_9NOCA</name>